<dbReference type="GO" id="GO:0071203">
    <property type="term" value="C:WASH complex"/>
    <property type="evidence" value="ECO:0007669"/>
    <property type="project" value="InterPro"/>
</dbReference>
<dbReference type="GO" id="GO:0016197">
    <property type="term" value="P:endosomal transport"/>
    <property type="evidence" value="ECO:0007669"/>
    <property type="project" value="TreeGrafter"/>
</dbReference>
<feature type="region of interest" description="Disordered" evidence="1">
    <location>
        <begin position="967"/>
        <end position="1021"/>
    </location>
</feature>
<dbReference type="GO" id="GO:0005768">
    <property type="term" value="C:endosome"/>
    <property type="evidence" value="ECO:0007669"/>
    <property type="project" value="TreeGrafter"/>
</dbReference>
<proteinExistence type="predicted"/>
<dbReference type="InterPro" id="IPR028283">
    <property type="entry name" value="WASH-7_C"/>
</dbReference>
<feature type="compositionally biased region" description="Low complexity" evidence="1">
    <location>
        <begin position="1088"/>
        <end position="1100"/>
    </location>
</feature>
<name>A0AAW1RA69_9CHLO</name>
<feature type="region of interest" description="Disordered" evidence="1">
    <location>
        <begin position="1062"/>
        <end position="1103"/>
    </location>
</feature>
<dbReference type="Pfam" id="PF14744">
    <property type="entry name" value="WASH-7_mid"/>
    <property type="match status" value="1"/>
</dbReference>
<dbReference type="GO" id="GO:0007032">
    <property type="term" value="P:endosome organization"/>
    <property type="evidence" value="ECO:0007669"/>
    <property type="project" value="TreeGrafter"/>
</dbReference>
<dbReference type="Proteomes" id="UP001438707">
    <property type="component" value="Unassembled WGS sequence"/>
</dbReference>
<dbReference type="InterPro" id="IPR028191">
    <property type="entry name" value="WASH-4_N"/>
</dbReference>
<dbReference type="PANTHER" id="PTHR31409">
    <property type="entry name" value="WASH COMPLEX SUBUNIT 4"/>
    <property type="match status" value="1"/>
</dbReference>
<reference evidence="5 6" key="1">
    <citation type="journal article" date="2024" name="Nat. Commun.">
        <title>Phylogenomics reveals the evolutionary origins of lichenization in chlorophyte algae.</title>
        <authorList>
            <person name="Puginier C."/>
            <person name="Libourel C."/>
            <person name="Otte J."/>
            <person name="Skaloud P."/>
            <person name="Haon M."/>
            <person name="Grisel S."/>
            <person name="Petersen M."/>
            <person name="Berrin J.G."/>
            <person name="Delaux P.M."/>
            <person name="Dal Grande F."/>
            <person name="Keller J."/>
        </authorList>
    </citation>
    <scope>NUCLEOTIDE SEQUENCE [LARGE SCALE GENOMIC DNA]</scope>
    <source>
        <strain evidence="5 6">SAG 2145</strain>
    </source>
</reference>
<protein>
    <submittedName>
        <fullName evidence="5">Uncharacterized protein</fullName>
    </submittedName>
</protein>
<sequence length="1280" mass="137101">MSDLPGLSKFTAAWSAQVAVTLQDTTSPGGPLPVQILLTLDEGLPASYARHPSPNYAFNKLAAVLAFLTQQVAEAGTQVHAKFLPLIVAFGEGASETHSKGSMSVEEATGNALCQLWALVDLLDGLEATCANLVCQLGALCSKETRKSTILQGEQASTAFKALAKGCGLLLAVEMCISQNPNLAAGCAAYTRMLQHIQAGQEDGTWSEEDASQAGFILTKVKELEARLMGRGVFHRFLDAYMSPTSQARRACCSAEFVAASASIAKAEMKAALQRIQDAAERPSDRSTLVNMLCFTVIHCRLCSAEHLPDRKLLRMCTDLHTQVPLLPIFSEVMLQPASFLSHYLPTSVDASIPRNFTRQAAMQQKESLEAQLDSYWTDLQQISLVAATWFIQMTHSFPAVPAADSQTTENEAGLTKMTAVLVRGCGLAVLLRNRMQAIVALHELTSQALQPGALRAICHAASLVKAVESAYEQQGTGIARLLPHLLAHSKSGIQGLLGAVNAGLHAKQRSMSTSRPLLQTQAARRQQEARLADAMTAVNAAQDVIQAPLSEASLIMMTIVLDALATTTSVSVAELERLEFSLHSLETLAHVHRIVPQAADASFLYFQRDLLQPAFASLYKSPAEAHKLPNLIAAFLDSGRILRHAGCSTNSLWQGYDREVLAALGTAVLEPLCAAMEAMLRLQVHASLGNSSSARAWEAAGNSQAHQAFLALPRIHLLSQTFSIRSHVEKRLAEQVQRYVQVNPGEGDVCLSMVVLAQTKYSIAVQPPVLHPSQSHEGPDMLDIATNLQQFASSFTLELATQTFVERPAAAPGNRHLATLSVAEALDTLRRHGLGAVDAIASHVCSFIFRQVSLLSKVLRGEHLQARLQQELRFTSQLGQAMGQGAREPVAYPMHRAELLASDVRRLGLARGNLSYLDFCGVLVSELGNALGLLRLAQQGRLELASTAASGIPGLNSGTLPTACHGSLDRDHLPSNASDWGGGSLPVDQDERDAEAGPSSAAAKASGGAPRRPPQDEPGSVAWAEQGLQDRLSHLHECVTGGLDPMADLAAGLQSVLHGPVQEPTVRSPTGSEGGSPRQHESLSQGSATPPASTSADSARQLRTHLSPRGKGAERGWPHLALFHVAVPAMTLGAVQRLLLEQEQLSRSRRPGQPSTAAFADGGFPLGLAFLLQALQQEPAFEALRWFQSVREHYTAQRREAEASGQGGARGGSTHWRRMGWLAEAFGHDVPAAQTSKDTNTLLRLKRVQACRDGFASLQHGLATALGLLPPLSHLNTQP</sequence>
<evidence type="ECO:0000256" key="1">
    <source>
        <dbReference type="SAM" id="MobiDB-lite"/>
    </source>
</evidence>
<dbReference type="AlphaFoldDB" id="A0AAW1RA69"/>
<dbReference type="EMBL" id="JALJOS010000015">
    <property type="protein sequence ID" value="KAK9830744.1"/>
    <property type="molecule type" value="Genomic_DNA"/>
</dbReference>
<feature type="compositionally biased region" description="Low complexity" evidence="1">
    <location>
        <begin position="997"/>
        <end position="1011"/>
    </location>
</feature>
<dbReference type="InterPro" id="IPR027307">
    <property type="entry name" value="WASH7"/>
</dbReference>
<feature type="domain" description="WASH complex subunit 4 N-terminal" evidence="3">
    <location>
        <begin position="55"/>
        <end position="603"/>
    </location>
</feature>
<evidence type="ECO:0000259" key="4">
    <source>
        <dbReference type="Pfam" id="PF14746"/>
    </source>
</evidence>
<comment type="caution">
    <text evidence="5">The sequence shown here is derived from an EMBL/GenBank/DDBJ whole genome shotgun (WGS) entry which is preliminary data.</text>
</comment>
<dbReference type="PANTHER" id="PTHR31409:SF0">
    <property type="entry name" value="WASH COMPLEX SUBUNIT 4"/>
    <property type="match status" value="1"/>
</dbReference>
<gene>
    <name evidence="5" type="ORF">WJX74_004944</name>
</gene>
<keyword evidence="6" id="KW-1185">Reference proteome</keyword>
<evidence type="ECO:0000259" key="3">
    <source>
        <dbReference type="Pfam" id="PF14745"/>
    </source>
</evidence>
<dbReference type="InterPro" id="IPR028282">
    <property type="entry name" value="WASH-7_central"/>
</dbReference>
<feature type="domain" description="WASH complex subunit 7 central" evidence="2">
    <location>
        <begin position="604"/>
        <end position="954"/>
    </location>
</feature>
<organism evidence="5 6">
    <name type="scientific">Apatococcus lobatus</name>
    <dbReference type="NCBI Taxonomy" id="904363"/>
    <lineage>
        <taxon>Eukaryota</taxon>
        <taxon>Viridiplantae</taxon>
        <taxon>Chlorophyta</taxon>
        <taxon>core chlorophytes</taxon>
        <taxon>Trebouxiophyceae</taxon>
        <taxon>Chlorellales</taxon>
        <taxon>Chlorellaceae</taxon>
        <taxon>Apatococcus</taxon>
    </lineage>
</organism>
<dbReference type="Pfam" id="PF14745">
    <property type="entry name" value="WASH-4_N"/>
    <property type="match status" value="1"/>
</dbReference>
<evidence type="ECO:0000313" key="5">
    <source>
        <dbReference type="EMBL" id="KAK9830744.1"/>
    </source>
</evidence>
<evidence type="ECO:0000259" key="2">
    <source>
        <dbReference type="Pfam" id="PF14744"/>
    </source>
</evidence>
<evidence type="ECO:0000313" key="6">
    <source>
        <dbReference type="Proteomes" id="UP001438707"/>
    </source>
</evidence>
<accession>A0AAW1RA69</accession>
<dbReference type="Pfam" id="PF14746">
    <property type="entry name" value="WASH-7_C"/>
    <property type="match status" value="1"/>
</dbReference>
<feature type="domain" description="WASH complex subunit 7 C-terminal" evidence="4">
    <location>
        <begin position="1119"/>
        <end position="1264"/>
    </location>
</feature>